<dbReference type="EMBL" id="JAGYWB010000018">
    <property type="protein sequence ID" value="KAI0491582.1"/>
    <property type="molecule type" value="Genomic_DNA"/>
</dbReference>
<sequence length="72" mass="8348">MAEASFAFVAFVAPCSSLLTASLLRRRFRDCTSRFFGSFVVVRLRSFDVPFLSDRTLQHFDLKQRRELARSL</sequence>
<proteinExistence type="predicted"/>
<evidence type="ECO:0000256" key="1">
    <source>
        <dbReference type="SAM" id="Phobius"/>
    </source>
</evidence>
<keyword evidence="1" id="KW-1133">Transmembrane helix</keyword>
<dbReference type="Proteomes" id="UP000829196">
    <property type="component" value="Unassembled WGS sequence"/>
</dbReference>
<accession>A0A8T3A704</accession>
<evidence type="ECO:0000313" key="2">
    <source>
        <dbReference type="EMBL" id="KAI0491582.1"/>
    </source>
</evidence>
<organism evidence="2 3">
    <name type="scientific">Dendrobium nobile</name>
    <name type="common">Orchid</name>
    <dbReference type="NCBI Taxonomy" id="94219"/>
    <lineage>
        <taxon>Eukaryota</taxon>
        <taxon>Viridiplantae</taxon>
        <taxon>Streptophyta</taxon>
        <taxon>Embryophyta</taxon>
        <taxon>Tracheophyta</taxon>
        <taxon>Spermatophyta</taxon>
        <taxon>Magnoliopsida</taxon>
        <taxon>Liliopsida</taxon>
        <taxon>Asparagales</taxon>
        <taxon>Orchidaceae</taxon>
        <taxon>Epidendroideae</taxon>
        <taxon>Malaxideae</taxon>
        <taxon>Dendrobiinae</taxon>
        <taxon>Dendrobium</taxon>
    </lineage>
</organism>
<dbReference type="AlphaFoldDB" id="A0A8T3A704"/>
<dbReference type="OrthoDB" id="10476668at2759"/>
<keyword evidence="1" id="KW-0472">Membrane</keyword>
<feature type="transmembrane region" description="Helical" evidence="1">
    <location>
        <begin position="6"/>
        <end position="24"/>
    </location>
</feature>
<evidence type="ECO:0000313" key="3">
    <source>
        <dbReference type="Proteomes" id="UP000829196"/>
    </source>
</evidence>
<reference evidence="2" key="1">
    <citation type="journal article" date="2022" name="Front. Genet.">
        <title>Chromosome-Scale Assembly of the Dendrobium nobile Genome Provides Insights Into the Molecular Mechanism of the Biosynthesis of the Medicinal Active Ingredient of Dendrobium.</title>
        <authorList>
            <person name="Xu Q."/>
            <person name="Niu S.-C."/>
            <person name="Li K.-L."/>
            <person name="Zheng P.-J."/>
            <person name="Zhang X.-J."/>
            <person name="Jia Y."/>
            <person name="Liu Y."/>
            <person name="Niu Y.-X."/>
            <person name="Yu L.-H."/>
            <person name="Chen D.-F."/>
            <person name="Zhang G.-Q."/>
        </authorList>
    </citation>
    <scope>NUCLEOTIDE SEQUENCE</scope>
    <source>
        <tissue evidence="2">Leaf</tissue>
    </source>
</reference>
<comment type="caution">
    <text evidence="2">The sequence shown here is derived from an EMBL/GenBank/DDBJ whole genome shotgun (WGS) entry which is preliminary data.</text>
</comment>
<keyword evidence="3" id="KW-1185">Reference proteome</keyword>
<protein>
    <submittedName>
        <fullName evidence="2">Uncharacterized protein</fullName>
    </submittedName>
</protein>
<gene>
    <name evidence="2" type="ORF">KFK09_025842</name>
</gene>
<name>A0A8T3A704_DENNO</name>
<keyword evidence="1" id="KW-0812">Transmembrane</keyword>